<evidence type="ECO:0000313" key="2">
    <source>
        <dbReference type="Proteomes" id="UP001212821"/>
    </source>
</evidence>
<geneLocation type="plasmid" evidence="1 2">
    <name>punmamed2</name>
</geneLocation>
<dbReference type="Proteomes" id="UP001212821">
    <property type="component" value="Plasmid punmamed2"/>
</dbReference>
<gene>
    <name evidence="1" type="ORF">O1G21_40065</name>
</gene>
<dbReference type="InterPro" id="IPR027417">
    <property type="entry name" value="P-loop_NTPase"/>
</dbReference>
<dbReference type="SUPFAM" id="SSF52540">
    <property type="entry name" value="P-loop containing nucleoside triphosphate hydrolases"/>
    <property type="match status" value="1"/>
</dbReference>
<accession>A0ABY7QJB1</accession>
<dbReference type="RefSeq" id="WP_270151631.1">
    <property type="nucleotide sequence ID" value="NZ_CP115451.1"/>
</dbReference>
<evidence type="ECO:0000313" key="1">
    <source>
        <dbReference type="EMBL" id="WBP91989.1"/>
    </source>
</evidence>
<keyword evidence="2" id="KW-1185">Reference proteome</keyword>
<dbReference type="Gene3D" id="3.40.50.300">
    <property type="entry name" value="P-loop containing nucleotide triphosphate hydrolases"/>
    <property type="match status" value="1"/>
</dbReference>
<dbReference type="EMBL" id="CP115451">
    <property type="protein sequence ID" value="WBP91989.1"/>
    <property type="molecule type" value="Genomic_DNA"/>
</dbReference>
<sequence>MTTTMAPAPLGLDVDVMELEVQVPPGKLLTYDLRALASSLEILDTSCMAVETDGLTRALVTIYRDPPLEKLEPVRGEDLVIDAQGWLTVGRYHDGQPAQIRLYVPGSGAQRGALFGTTGAGKSRALQLILAAEKRSGIVSWLADLKGGQSVPEAAGQVDWRVTTQEGLLAMLQAAVRVAEERMRRYAAMGRSSFIINRPDPLLSVRIDEANRALEKGAPYRDKVAALIKELGRTGRSVGVGISIAAQASHVDELGGSDTLRGMLKEGETILLRWSSSMMQSLVSDGLLPPGTHIVPIPKRSGPPLLRSRFASARGMVKPKPGGNTGGMAYLLGSDRPTAMMRFFPVGSMHEVEGLDPLILDLYGPGEPAHLEATSHEAAGAAYLTRDGDGPAHLVEAAKEETKRLAEQAAAEQKNASTGKATVAARIVRALEDADEDEDGQQALDFDELFAAVNADGGKPVGAPVLRNNLTALAKADRLVALGAGRYTLPS</sequence>
<proteinExistence type="predicted"/>
<organism evidence="1 2">
    <name type="scientific">Kitasatospora cathayae</name>
    <dbReference type="NCBI Taxonomy" id="3004092"/>
    <lineage>
        <taxon>Bacteria</taxon>
        <taxon>Bacillati</taxon>
        <taxon>Actinomycetota</taxon>
        <taxon>Actinomycetes</taxon>
        <taxon>Kitasatosporales</taxon>
        <taxon>Streptomycetaceae</taxon>
        <taxon>Kitasatospora</taxon>
    </lineage>
</organism>
<name>A0ABY7QJB1_9ACTN</name>
<keyword evidence="1" id="KW-0614">Plasmid</keyword>
<protein>
    <submittedName>
        <fullName evidence="1">Transfer protein</fullName>
    </submittedName>
</protein>
<reference evidence="1 2" key="1">
    <citation type="submission" date="2022-12" db="EMBL/GenBank/DDBJ databases">
        <title>HUAS 3-15.</title>
        <authorList>
            <person name="Mo P."/>
        </authorList>
    </citation>
    <scope>NUCLEOTIDE SEQUENCE [LARGE SCALE GENOMIC DNA]</scope>
    <source>
        <strain evidence="1 2">HUAS 3-15</strain>
        <plasmid evidence="1 2">punmamed2</plasmid>
    </source>
</reference>